<dbReference type="VEuPathDB" id="FungiDB:RhiirA1_473195"/>
<comment type="caution">
    <text evidence="2">The sequence shown here is derived from an EMBL/GenBank/DDBJ whole genome shotgun (WGS) entry which is preliminary data.</text>
</comment>
<accession>A0A2N1MHT2</accession>
<dbReference type="Proteomes" id="UP000233469">
    <property type="component" value="Unassembled WGS sequence"/>
</dbReference>
<proteinExistence type="predicted"/>
<feature type="region of interest" description="Disordered" evidence="1">
    <location>
        <begin position="632"/>
        <end position="663"/>
    </location>
</feature>
<dbReference type="VEuPathDB" id="FungiDB:RhiirA1_482901"/>
<dbReference type="AlphaFoldDB" id="A0A2N1MHT2"/>
<dbReference type="VEuPathDB" id="FungiDB:FUN_011804"/>
<dbReference type="VEuPathDB" id="FungiDB:RhiirFUN_015668"/>
<name>A0A2N1MHT2_9GLOM</name>
<evidence type="ECO:0000256" key="1">
    <source>
        <dbReference type="SAM" id="MobiDB-lite"/>
    </source>
</evidence>
<feature type="compositionally biased region" description="Polar residues" evidence="1">
    <location>
        <begin position="654"/>
        <end position="663"/>
    </location>
</feature>
<evidence type="ECO:0000313" key="2">
    <source>
        <dbReference type="EMBL" id="PKK61207.1"/>
    </source>
</evidence>
<evidence type="ECO:0000313" key="3">
    <source>
        <dbReference type="Proteomes" id="UP000233469"/>
    </source>
</evidence>
<gene>
    <name evidence="2" type="ORF">RhiirC2_718585</name>
</gene>
<reference evidence="2 3" key="2">
    <citation type="submission" date="2017-10" db="EMBL/GenBank/DDBJ databases">
        <title>Extensive intraspecific genome diversity in a model arbuscular mycorrhizal fungus.</title>
        <authorList>
            <person name="Chen E.C.H."/>
            <person name="Morin E."/>
            <person name="Baudet D."/>
            <person name="Noel J."/>
            <person name="Ndikumana S."/>
            <person name="Charron P."/>
            <person name="St-Onge C."/>
            <person name="Giorgi J."/>
            <person name="Grigoriev I.V."/>
            <person name="Roux C."/>
            <person name="Martin F.M."/>
            <person name="Corradi N."/>
        </authorList>
    </citation>
    <scope>NUCLEOTIDE SEQUENCE [LARGE SCALE GENOMIC DNA]</scope>
    <source>
        <strain evidence="2 3">C2</strain>
    </source>
</reference>
<organism evidence="2 3">
    <name type="scientific">Rhizophagus irregularis</name>
    <dbReference type="NCBI Taxonomy" id="588596"/>
    <lineage>
        <taxon>Eukaryota</taxon>
        <taxon>Fungi</taxon>
        <taxon>Fungi incertae sedis</taxon>
        <taxon>Mucoromycota</taxon>
        <taxon>Glomeromycotina</taxon>
        <taxon>Glomeromycetes</taxon>
        <taxon>Glomerales</taxon>
        <taxon>Glomeraceae</taxon>
        <taxon>Rhizophagus</taxon>
    </lineage>
</organism>
<protein>
    <submittedName>
        <fullName evidence="2">Uncharacterized protein</fullName>
    </submittedName>
</protein>
<dbReference type="EMBL" id="LLXL01002304">
    <property type="protein sequence ID" value="PKK61207.1"/>
    <property type="molecule type" value="Genomic_DNA"/>
</dbReference>
<feature type="compositionally biased region" description="Basic and acidic residues" evidence="1">
    <location>
        <begin position="636"/>
        <end position="653"/>
    </location>
</feature>
<reference evidence="2 3" key="1">
    <citation type="submission" date="2016-04" db="EMBL/GenBank/DDBJ databases">
        <title>Genome analyses suggest a sexual origin of heterokaryosis in a supposedly ancient asexual fungus.</title>
        <authorList>
            <person name="Ropars J."/>
            <person name="Sedzielewska K."/>
            <person name="Noel J."/>
            <person name="Charron P."/>
            <person name="Farinelli L."/>
            <person name="Marton T."/>
            <person name="Kruger M."/>
            <person name="Pelin A."/>
            <person name="Brachmann A."/>
            <person name="Corradi N."/>
        </authorList>
    </citation>
    <scope>NUCLEOTIDE SEQUENCE [LARGE SCALE GENOMIC DNA]</scope>
    <source>
        <strain evidence="2 3">C2</strain>
    </source>
</reference>
<sequence length="663" mass="77798">MDIDDNYIIEEVSIEDIDDSYRPLLNVMEEEVPVDSDVLEEESPNFKGFDGEYGLYFPNFTSAMIFIWITKHMISTSAYEDLARILKHPRYQKEDITTNIRQIRKWRNRLPLVRLQIKNKNSGMVNFGRIHYYLGKIQLKMKMENPIEQIFVIAALLITDILVERVKSCGWLKERRNWWKYRNIAERHRLPCEFIKFKQPQQNLPILKIFLDIYIDDFGTYRNVYHSLGGVYLQLGFVPFGASLNDFIKPILQDIRLLENGLVMETLNGRVWVVGGVGCITANLPQGNDLAGVKRHGANHGYRICNVPNDQYTNSNYNFIKNARFNQQTNKRLTEIRNQNSRGNKEYLATKYGLVEPAGPFNNLQWDHHLQTPQDAYHSMAEKAREATFNILNANGENAFIEYWRSIEKPAHWSRMPNPLRHRQSFMFSDVLKLVMLMPFILRRFLKPHHIKVDTLNNWREDLKLRQNSMVVSKLVTCWAIEAKALKLAFLTIMTKSIYQELQNSLKEEREILIQLFPNNFTNLPNLHVNVHLLQHARNFATLVNTAVSVKEMVHRTFKERVPHTNRKVIELDLTRQYNTIQALRHLIDGCKDHHFNERANALKNLSKDPKLHTILSGWYATENLSIMDADQNENSEEHQKDKKYTKSNKEVRYQQSVLSRSL</sequence>